<proteinExistence type="predicted"/>
<gene>
    <name evidence="1" type="ORF">Ana3638_23070</name>
</gene>
<accession>A0A6P1TSW7</accession>
<name>A0A6P1TSW7_9FIRM</name>
<keyword evidence="2" id="KW-1185">Reference proteome</keyword>
<evidence type="ECO:0000313" key="2">
    <source>
        <dbReference type="Proteomes" id="UP000464314"/>
    </source>
</evidence>
<dbReference type="RefSeq" id="WP_161840121.1">
    <property type="nucleotide sequence ID" value="NZ_CP048000.1"/>
</dbReference>
<dbReference type="InterPro" id="IPR025372">
    <property type="entry name" value="DUF4362"/>
</dbReference>
<dbReference type="AlphaFoldDB" id="A0A6P1TSW7"/>
<dbReference type="Proteomes" id="UP000464314">
    <property type="component" value="Chromosome"/>
</dbReference>
<dbReference type="EMBL" id="CP048000">
    <property type="protein sequence ID" value="QHQ63299.1"/>
    <property type="molecule type" value="Genomic_DNA"/>
</dbReference>
<dbReference type="Pfam" id="PF14275">
    <property type="entry name" value="DUF4362"/>
    <property type="match status" value="1"/>
</dbReference>
<dbReference type="KEGG" id="anr:Ana3638_23070"/>
<organism evidence="1 2">
    <name type="scientific">Anaerocolumna sedimenticola</name>
    <dbReference type="NCBI Taxonomy" id="2696063"/>
    <lineage>
        <taxon>Bacteria</taxon>
        <taxon>Bacillati</taxon>
        <taxon>Bacillota</taxon>
        <taxon>Clostridia</taxon>
        <taxon>Lachnospirales</taxon>
        <taxon>Lachnospiraceae</taxon>
        <taxon>Anaerocolumna</taxon>
    </lineage>
</organism>
<reference evidence="1 2" key="1">
    <citation type="submission" date="2020-01" db="EMBL/GenBank/DDBJ databases">
        <title>Genome analysis of Anaerocolumna sp. CBA3638.</title>
        <authorList>
            <person name="Kim J."/>
            <person name="Roh S.W."/>
        </authorList>
    </citation>
    <scope>NUCLEOTIDE SEQUENCE [LARGE SCALE GENOMIC DNA]</scope>
    <source>
        <strain evidence="1 2">CBA3638</strain>
    </source>
</reference>
<sequence>MKKIFGSCIGLLIVIIIFVVLKLTNSYTIEKATDNGDFINYPEQTNIESFNEFITNVNNHVNSKIRITEYSKEGVPKVNDLTYDNNVIVLHSFYPNSLFNKKKITGEYTEIYFESTGDDKDMYLINSKLGTKTYICQIRNFK</sequence>
<protein>
    <submittedName>
        <fullName evidence="1">DUF4362 domain-containing protein</fullName>
    </submittedName>
</protein>
<evidence type="ECO:0000313" key="1">
    <source>
        <dbReference type="EMBL" id="QHQ63299.1"/>
    </source>
</evidence>